<evidence type="ECO:0008006" key="4">
    <source>
        <dbReference type="Google" id="ProtNLM"/>
    </source>
</evidence>
<accession>A0A402A5K1</accession>
<organism evidence="2 3">
    <name type="scientific">Tengunoibacter tsumagoiensis</name>
    <dbReference type="NCBI Taxonomy" id="2014871"/>
    <lineage>
        <taxon>Bacteria</taxon>
        <taxon>Bacillati</taxon>
        <taxon>Chloroflexota</taxon>
        <taxon>Ktedonobacteria</taxon>
        <taxon>Ktedonobacterales</taxon>
        <taxon>Dictyobacteraceae</taxon>
        <taxon>Tengunoibacter</taxon>
    </lineage>
</organism>
<feature type="transmembrane region" description="Helical" evidence="1">
    <location>
        <begin position="54"/>
        <end position="71"/>
    </location>
</feature>
<feature type="transmembrane region" description="Helical" evidence="1">
    <location>
        <begin position="6"/>
        <end position="34"/>
    </location>
</feature>
<name>A0A402A5K1_9CHLR</name>
<evidence type="ECO:0000313" key="3">
    <source>
        <dbReference type="Proteomes" id="UP000287352"/>
    </source>
</evidence>
<keyword evidence="3" id="KW-1185">Reference proteome</keyword>
<reference evidence="3" key="1">
    <citation type="submission" date="2018-12" db="EMBL/GenBank/DDBJ databases">
        <title>Tengunoibacter tsumagoiensis gen. nov., sp. nov., Dictyobacter kobayashii sp. nov., D. alpinus sp. nov., and D. joshuensis sp. nov. and description of Dictyobacteraceae fam. nov. within the order Ktedonobacterales isolated from Tengu-no-mugimeshi.</title>
        <authorList>
            <person name="Wang C.M."/>
            <person name="Zheng Y."/>
            <person name="Sakai Y."/>
            <person name="Toyoda A."/>
            <person name="Minakuchi Y."/>
            <person name="Abe K."/>
            <person name="Yokota A."/>
            <person name="Yabe S."/>
        </authorList>
    </citation>
    <scope>NUCLEOTIDE SEQUENCE [LARGE SCALE GENOMIC DNA]</scope>
    <source>
        <strain evidence="3">Uno3</strain>
    </source>
</reference>
<feature type="transmembrane region" description="Helical" evidence="1">
    <location>
        <begin position="83"/>
        <end position="105"/>
    </location>
</feature>
<sequence length="152" mass="16638">MLEISWLLRLLHILAATAWVGGSLMYQFVIMPALRKAGPLPAVSAQIAINFKRLTNLCITVLLLTGAYLTFDRLTQTTLGLSYIVVLLCKILIALIAFILAFYVGQSPIRRLARRATTFSRLSPQIVLALGVLVFILGALLNALFEASLASH</sequence>
<dbReference type="AlphaFoldDB" id="A0A402A5K1"/>
<proteinExistence type="predicted"/>
<dbReference type="RefSeq" id="WP_126581792.1">
    <property type="nucleotide sequence ID" value="NZ_BIFR01000001.1"/>
</dbReference>
<evidence type="ECO:0000313" key="2">
    <source>
        <dbReference type="EMBL" id="GCE14380.1"/>
    </source>
</evidence>
<feature type="transmembrane region" description="Helical" evidence="1">
    <location>
        <begin position="126"/>
        <end position="145"/>
    </location>
</feature>
<comment type="caution">
    <text evidence="2">The sequence shown here is derived from an EMBL/GenBank/DDBJ whole genome shotgun (WGS) entry which is preliminary data.</text>
</comment>
<dbReference type="EMBL" id="BIFR01000001">
    <property type="protein sequence ID" value="GCE14380.1"/>
    <property type="molecule type" value="Genomic_DNA"/>
</dbReference>
<gene>
    <name evidence="2" type="ORF">KTT_42390</name>
</gene>
<protein>
    <recommendedName>
        <fullName evidence="4">Copper resistance protein D domain-containing protein</fullName>
    </recommendedName>
</protein>
<keyword evidence="1" id="KW-0812">Transmembrane</keyword>
<dbReference type="Proteomes" id="UP000287352">
    <property type="component" value="Unassembled WGS sequence"/>
</dbReference>
<keyword evidence="1" id="KW-0472">Membrane</keyword>
<evidence type="ECO:0000256" key="1">
    <source>
        <dbReference type="SAM" id="Phobius"/>
    </source>
</evidence>
<keyword evidence="1" id="KW-1133">Transmembrane helix</keyword>
<dbReference type="OrthoDB" id="158261at2"/>